<reference evidence="7" key="1">
    <citation type="submission" date="2023-01" db="EMBL/GenBank/DDBJ databases">
        <title>Key to firefly adult light organ development and bioluminescence: homeobox transcription factors regulate luciferase expression and transportation to peroxisome.</title>
        <authorList>
            <person name="Fu X."/>
        </authorList>
    </citation>
    <scope>NUCLEOTIDE SEQUENCE [LARGE SCALE GENOMIC DNA]</scope>
</reference>
<evidence type="ECO:0000256" key="2">
    <source>
        <dbReference type="ARBA" id="ARBA00022690"/>
    </source>
</evidence>
<dbReference type="Pfam" id="PF00079">
    <property type="entry name" value="Serpin"/>
    <property type="match status" value="1"/>
</dbReference>
<evidence type="ECO:0000256" key="3">
    <source>
        <dbReference type="ARBA" id="ARBA00022900"/>
    </source>
</evidence>
<dbReference type="CDD" id="cd00172">
    <property type="entry name" value="serpin"/>
    <property type="match status" value="1"/>
</dbReference>
<dbReference type="InterPro" id="IPR042185">
    <property type="entry name" value="Serpin_sf_2"/>
</dbReference>
<comment type="caution">
    <text evidence="6">The sequence shown here is derived from an EMBL/GenBank/DDBJ whole genome shotgun (WGS) entry which is preliminary data.</text>
</comment>
<keyword evidence="2" id="KW-0646">Protease inhibitor</keyword>
<dbReference type="InterPro" id="IPR023795">
    <property type="entry name" value="Serpin_CS"/>
</dbReference>
<dbReference type="GO" id="GO:0005615">
    <property type="term" value="C:extracellular space"/>
    <property type="evidence" value="ECO:0007669"/>
    <property type="project" value="InterPro"/>
</dbReference>
<feature type="domain" description="Serpin" evidence="5">
    <location>
        <begin position="57"/>
        <end position="466"/>
    </location>
</feature>
<gene>
    <name evidence="6" type="ORF">RN001_012199</name>
</gene>
<organism evidence="6 7">
    <name type="scientific">Aquatica leii</name>
    <dbReference type="NCBI Taxonomy" id="1421715"/>
    <lineage>
        <taxon>Eukaryota</taxon>
        <taxon>Metazoa</taxon>
        <taxon>Ecdysozoa</taxon>
        <taxon>Arthropoda</taxon>
        <taxon>Hexapoda</taxon>
        <taxon>Insecta</taxon>
        <taxon>Pterygota</taxon>
        <taxon>Neoptera</taxon>
        <taxon>Endopterygota</taxon>
        <taxon>Coleoptera</taxon>
        <taxon>Polyphaga</taxon>
        <taxon>Elateriformia</taxon>
        <taxon>Elateroidea</taxon>
        <taxon>Lampyridae</taxon>
        <taxon>Luciolinae</taxon>
        <taxon>Aquatica</taxon>
    </lineage>
</organism>
<dbReference type="InterPro" id="IPR023796">
    <property type="entry name" value="Serpin_dom"/>
</dbReference>
<dbReference type="InterPro" id="IPR000215">
    <property type="entry name" value="Serpin_fam"/>
</dbReference>
<keyword evidence="7" id="KW-1185">Reference proteome</keyword>
<proteinExistence type="inferred from homology"/>
<dbReference type="Gene3D" id="3.30.497.10">
    <property type="entry name" value="Antithrombin, subunit I, domain 2"/>
    <property type="match status" value="2"/>
</dbReference>
<protein>
    <recommendedName>
        <fullName evidence="5">Serpin domain-containing protein</fullName>
    </recommendedName>
</protein>
<keyword evidence="3" id="KW-0722">Serine protease inhibitor</keyword>
<evidence type="ECO:0000256" key="4">
    <source>
        <dbReference type="RuleBase" id="RU000411"/>
    </source>
</evidence>
<comment type="similarity">
    <text evidence="1 4">Belongs to the serpin family.</text>
</comment>
<dbReference type="PANTHER" id="PTHR11461:SF211">
    <property type="entry name" value="GH10112P-RELATED"/>
    <property type="match status" value="1"/>
</dbReference>
<dbReference type="EMBL" id="JARPUR010000005">
    <property type="protein sequence ID" value="KAK4875777.1"/>
    <property type="molecule type" value="Genomic_DNA"/>
</dbReference>
<evidence type="ECO:0000313" key="7">
    <source>
        <dbReference type="Proteomes" id="UP001353858"/>
    </source>
</evidence>
<dbReference type="Gene3D" id="2.30.39.10">
    <property type="entry name" value="Alpha-1-antitrypsin, domain 1"/>
    <property type="match status" value="2"/>
</dbReference>
<dbReference type="AlphaFoldDB" id="A0AAN7SD69"/>
<dbReference type="SMART" id="SM00093">
    <property type="entry name" value="SERPIN"/>
    <property type="match status" value="1"/>
</dbReference>
<dbReference type="InterPro" id="IPR036186">
    <property type="entry name" value="Serpin_sf"/>
</dbReference>
<name>A0AAN7SD69_9COLE</name>
<sequence>MSVHVFSNNYTPYLISTKKCSLRIGNNGKSSSYLPSSLFNMRIQHISTERVSGKAIWRCLRSNIQHRLSPLSVALLISQLMLGADEELRQQLYNLLSLPKNANPHHALIRYHGFKNTTFNVPYAKFHSQMGNLVRNLETRNNAKSFTLNCSSSLFVNSKLHLKENFEHNLEIYQTEVQALNFSTDPLTSQEIINNWANQQTQGVIKSILSAPLPPSTSAILTNAIYFKAEWENPFSFERNVIDVFSSTAEKKVKVEYMQETFTDIPYADSDKLNCAAIKLPYINDEVAMYFFLPHVNNGEEHNIKKFSEKINIKDSLELLSEMKRSSVTVKIPKLKLANTLSIIDPLERYRFFDKVFRKMINENDDQDSFDVLEERIRLFNRLDAIGKIDINLKEAVEDDVLKISNVFQQVHLSVDEKGTEAAAVSASILEYIGGSKLFILNRPFLFMVRHESTSAVLFWGTVSDPSIS</sequence>
<dbReference type="Proteomes" id="UP001353858">
    <property type="component" value="Unassembled WGS sequence"/>
</dbReference>
<evidence type="ECO:0000313" key="6">
    <source>
        <dbReference type="EMBL" id="KAK4875777.1"/>
    </source>
</evidence>
<evidence type="ECO:0000256" key="1">
    <source>
        <dbReference type="ARBA" id="ARBA00009500"/>
    </source>
</evidence>
<dbReference type="GO" id="GO:0004867">
    <property type="term" value="F:serine-type endopeptidase inhibitor activity"/>
    <property type="evidence" value="ECO:0007669"/>
    <property type="project" value="UniProtKB-KW"/>
</dbReference>
<dbReference type="InterPro" id="IPR042178">
    <property type="entry name" value="Serpin_sf_1"/>
</dbReference>
<dbReference type="PROSITE" id="PS00284">
    <property type="entry name" value="SERPIN"/>
    <property type="match status" value="1"/>
</dbReference>
<evidence type="ECO:0000259" key="5">
    <source>
        <dbReference type="SMART" id="SM00093"/>
    </source>
</evidence>
<dbReference type="PANTHER" id="PTHR11461">
    <property type="entry name" value="SERINE PROTEASE INHIBITOR, SERPIN"/>
    <property type="match status" value="1"/>
</dbReference>
<accession>A0AAN7SD69</accession>
<dbReference type="SUPFAM" id="SSF56574">
    <property type="entry name" value="Serpins"/>
    <property type="match status" value="1"/>
</dbReference>